<dbReference type="InterPro" id="IPR011990">
    <property type="entry name" value="TPR-like_helical_dom_sf"/>
</dbReference>
<dbReference type="Pfam" id="PF13041">
    <property type="entry name" value="PPR_2"/>
    <property type="match status" value="2"/>
</dbReference>
<protein>
    <recommendedName>
        <fullName evidence="6">Pentacotripeptide-repeat region of PRORP domain-containing protein</fullName>
    </recommendedName>
</protein>
<dbReference type="Pfam" id="PF01535">
    <property type="entry name" value="PPR"/>
    <property type="match status" value="2"/>
</dbReference>
<evidence type="ECO:0008006" key="6">
    <source>
        <dbReference type="Google" id="ProtNLM"/>
    </source>
</evidence>
<dbReference type="NCBIfam" id="TIGR00756">
    <property type="entry name" value="PPR"/>
    <property type="match status" value="4"/>
</dbReference>
<feature type="repeat" description="PPR" evidence="3">
    <location>
        <begin position="397"/>
        <end position="431"/>
    </location>
</feature>
<keyword evidence="2" id="KW-0677">Repeat</keyword>
<evidence type="ECO:0000313" key="4">
    <source>
        <dbReference type="EMBL" id="RZC60942.1"/>
    </source>
</evidence>
<organism evidence="4 5">
    <name type="scientific">Papaver somniferum</name>
    <name type="common">Opium poppy</name>
    <dbReference type="NCBI Taxonomy" id="3469"/>
    <lineage>
        <taxon>Eukaryota</taxon>
        <taxon>Viridiplantae</taxon>
        <taxon>Streptophyta</taxon>
        <taxon>Embryophyta</taxon>
        <taxon>Tracheophyta</taxon>
        <taxon>Spermatophyta</taxon>
        <taxon>Magnoliopsida</taxon>
        <taxon>Ranunculales</taxon>
        <taxon>Papaveraceae</taxon>
        <taxon>Papaveroideae</taxon>
        <taxon>Papaver</taxon>
    </lineage>
</organism>
<feature type="repeat" description="PPR" evidence="3">
    <location>
        <begin position="502"/>
        <end position="536"/>
    </location>
</feature>
<name>A0A4Y7JLQ2_PAPSO</name>
<dbReference type="OrthoDB" id="185373at2759"/>
<gene>
    <name evidence="4" type="ORF">C5167_022703</name>
</gene>
<dbReference type="Proteomes" id="UP000316621">
    <property type="component" value="Chromosome 5"/>
</dbReference>
<dbReference type="EMBL" id="CM010719">
    <property type="protein sequence ID" value="RZC60942.1"/>
    <property type="molecule type" value="Genomic_DNA"/>
</dbReference>
<sequence>MNRSAHEAAKLISKALVSASNRSIPTRSWSPSLEQTLHQLGCRNSLNPLLVARVIDPFLLDHHSLALGFFNWASQQPGFSHTSVSYQSLLKSLSVSRQFNSVEKILKQMKTQRIILDSSIYRLVITSLIIGKKTQNAFFVLSEVNDWTNEIGPELCNSLLAALSSDAHVELAQKLFDKMCVRGVHVNNIGFGVFIGKSCRTSELSMTLDLLDKVKSSGSVINGSVIALLVVNGLCGASRLSDALLVLDGLRGRDCKPDFMAYWILAEAFRVAGKLSETEAVLKKKRKLGVAPRANDYREFLFGLISERRIQESKEIGEVIIGGNFPIEDDVLNALIGSVSATYPDSAVLFCKSLINKGSFPALLTLTNLSRSLCKHDKIGEMVQIFEMLSSKDYFTDLESFNVMLSFLCKAGRVKEAYSVLQDMKRTGFYPDVSSYNSLMEACCREDLLRPAKRLWDEMFRNGCGGNLKTYNTLIQKCSESGEAEEAFRLFHHMIEKNVSPNATTYISLINGLCREQNIDNAYEVFDKSITQDIMLAQAVLTTVISSLCSEGNFPAASKLIRCLPPKPENSNSHVLLLLCLADAGEVGIAIDHILWVGHSSNSTTQAVINELLASLSSSLKPEPIKQMLCAMQQKELISNSINLEDFCNRSFIIS</sequence>
<dbReference type="OMA" id="ICSVSEI"/>
<dbReference type="Gramene" id="RZC60942">
    <property type="protein sequence ID" value="RZC60942"/>
    <property type="gene ID" value="C5167_022703"/>
</dbReference>
<proteinExistence type="inferred from homology"/>
<evidence type="ECO:0000313" key="5">
    <source>
        <dbReference type="Proteomes" id="UP000316621"/>
    </source>
</evidence>
<dbReference type="PANTHER" id="PTHR47447:SF17">
    <property type="entry name" value="OS12G0638900 PROTEIN"/>
    <property type="match status" value="1"/>
</dbReference>
<dbReference type="AlphaFoldDB" id="A0A4Y7JLQ2"/>
<comment type="similarity">
    <text evidence="1">Belongs to the PPR family. P subfamily.</text>
</comment>
<dbReference type="Gene3D" id="1.25.40.10">
    <property type="entry name" value="Tetratricopeptide repeat domain"/>
    <property type="match status" value="4"/>
</dbReference>
<evidence type="ECO:0000256" key="1">
    <source>
        <dbReference type="ARBA" id="ARBA00007626"/>
    </source>
</evidence>
<keyword evidence="5" id="KW-1185">Reference proteome</keyword>
<accession>A0A4Y7JLQ2</accession>
<feature type="repeat" description="PPR" evidence="3">
    <location>
        <begin position="432"/>
        <end position="466"/>
    </location>
</feature>
<evidence type="ECO:0000256" key="3">
    <source>
        <dbReference type="PROSITE-ProRule" id="PRU00708"/>
    </source>
</evidence>
<reference evidence="4 5" key="1">
    <citation type="journal article" date="2018" name="Science">
        <title>The opium poppy genome and morphinan production.</title>
        <authorList>
            <person name="Guo L."/>
            <person name="Winzer T."/>
            <person name="Yang X."/>
            <person name="Li Y."/>
            <person name="Ning Z."/>
            <person name="He Z."/>
            <person name="Teodor R."/>
            <person name="Lu Y."/>
            <person name="Bowser T.A."/>
            <person name="Graham I.A."/>
            <person name="Ye K."/>
        </authorList>
    </citation>
    <scope>NUCLEOTIDE SEQUENCE [LARGE SCALE GENOMIC DNA]</scope>
    <source>
        <strain evidence="5">cv. HN1</strain>
        <tissue evidence="4">Leaves</tissue>
    </source>
</reference>
<evidence type="ECO:0000256" key="2">
    <source>
        <dbReference type="ARBA" id="ARBA00022737"/>
    </source>
</evidence>
<dbReference type="InterPro" id="IPR002885">
    <property type="entry name" value="PPR_rpt"/>
</dbReference>
<feature type="repeat" description="PPR" evidence="3">
    <location>
        <begin position="467"/>
        <end position="501"/>
    </location>
</feature>
<dbReference type="PROSITE" id="PS51375">
    <property type="entry name" value="PPR"/>
    <property type="match status" value="4"/>
</dbReference>
<dbReference type="PANTHER" id="PTHR47447">
    <property type="entry name" value="OS03G0856100 PROTEIN"/>
    <property type="match status" value="1"/>
</dbReference>